<keyword evidence="3 6" id="KW-0812">Transmembrane</keyword>
<keyword evidence="6" id="KW-0375">Hydrogen ion transport</keyword>
<dbReference type="GO" id="GO:0015078">
    <property type="term" value="F:proton transmembrane transporter activity"/>
    <property type="evidence" value="ECO:0007669"/>
    <property type="project" value="UniProtKB-UniRule"/>
</dbReference>
<protein>
    <recommendedName>
        <fullName evidence="6">ATP synthase protein 8</fullName>
    </recommendedName>
</protein>
<proteinExistence type="inferred from homology"/>
<keyword evidence="4 6" id="KW-1133">Transmembrane helix</keyword>
<dbReference type="EMBL" id="HG937690">
    <property type="protein sequence ID" value="CDN40844.1"/>
    <property type="molecule type" value="Genomic_DNA"/>
</dbReference>
<comment type="function">
    <text evidence="6">Mitochondrial membrane ATP synthase (F(1)F(0) ATP synthase or Complex V) produces ATP from ADP in the presence of a proton gradient across the membrane which is generated by electron transport complexes of the respiratory chain. F-type ATPases consist of two structural domains, F(1) - containing the extramembraneous catalytic core and F(0) - containing the membrane proton channel, linked together by a central stalk and a peripheral stalk. During catalysis, ATP synthesis in the catalytic domain of F(1) is coupled via a rotary mechanism of the central stalk subunits to proton translocation. Part of the complex F(0) domain. Minor subunit located with subunit a in the membrane.</text>
</comment>
<feature type="transmembrane region" description="Helical" evidence="6">
    <location>
        <begin position="12"/>
        <end position="40"/>
    </location>
</feature>
<comment type="similarity">
    <text evidence="2 6">Belongs to the ATPase protein 8 family.</text>
</comment>
<reference evidence="7" key="2">
    <citation type="submission" date="2014-06" db="EMBL/GenBank/DDBJ databases">
        <title>The complete genome of Blastobotrys (Arxula) adeninivorans LS3 - a yeast of biotechnological interest.</title>
        <authorList>
            <person name="Kunze G."/>
            <person name="Gaillardin C."/>
            <person name="Czernicka M."/>
            <person name="Durrens P."/>
            <person name="Martin T."/>
            <person name="Boer E."/>
            <person name="Gabaldon T."/>
            <person name="Cruz J."/>
            <person name="Talla E."/>
            <person name="Marck C."/>
            <person name="Goffeau A."/>
            <person name="Barbe V."/>
            <person name="Baret P."/>
            <person name="Baronian K."/>
            <person name="Beier S."/>
            <person name="Bleykasten C."/>
            <person name="Bode R."/>
            <person name="Casaregola S."/>
            <person name="Despons L."/>
            <person name="Fairhead C."/>
            <person name="Giersberg M."/>
            <person name="Gierski P."/>
            <person name="Hahnel U."/>
            <person name="Hartmann A."/>
            <person name="Jankowska D."/>
            <person name="Jubin C."/>
            <person name="Jung P."/>
            <person name="Lafontaine I."/>
            <person name="Leh-Louis V."/>
            <person name="Lemaire M."/>
            <person name="Marcet-Houben M."/>
            <person name="Mascher M."/>
            <person name="Morel G."/>
            <person name="Richard G.-F."/>
            <person name="Riechen J."/>
            <person name="Sacerdot C."/>
            <person name="Sarkar A."/>
            <person name="Savel G."/>
            <person name="Schacherer J."/>
            <person name="Sherman D."/>
            <person name="Straub M.-L."/>
            <person name="Stein N."/>
            <person name="Thierry A."/>
            <person name="Trautwein-Schult A."/>
            <person name="Westhof E."/>
            <person name="Worch S."/>
            <person name="Dujon B."/>
            <person name="Souciet J.-L."/>
            <person name="Wincker P."/>
            <person name="Scholz U."/>
            <person name="Neuveglise N."/>
        </authorList>
    </citation>
    <scope>NUCLEOTIDE SEQUENCE</scope>
    <source>
        <strain evidence="7">LS3</strain>
    </source>
</reference>
<organism evidence="7">
    <name type="scientific">Blastobotrys adeninivorans</name>
    <name type="common">Yeast</name>
    <name type="synonym">Arxula adeninivorans</name>
    <dbReference type="NCBI Taxonomy" id="409370"/>
    <lineage>
        <taxon>Eukaryota</taxon>
        <taxon>Fungi</taxon>
        <taxon>Dikarya</taxon>
        <taxon>Ascomycota</taxon>
        <taxon>Saccharomycotina</taxon>
        <taxon>Dipodascomycetes</taxon>
        <taxon>Dipodascales</taxon>
        <taxon>Trichomonascaceae</taxon>
        <taxon>Blastobotrys</taxon>
    </lineage>
</organism>
<keyword evidence="6" id="KW-0406">Ion transport</keyword>
<comment type="subcellular location">
    <subcellularLocation>
        <location evidence="1">Membrane</location>
        <topology evidence="1">Single-pass membrane protein</topology>
    </subcellularLocation>
    <subcellularLocation>
        <location evidence="6">Mitochondrion inner membrane</location>
        <topology evidence="6">Single-pass membrane protein</topology>
    </subcellularLocation>
</comment>
<evidence type="ECO:0000313" key="7">
    <source>
        <dbReference type="EMBL" id="CDN40844.1"/>
    </source>
</evidence>
<keyword evidence="5 6" id="KW-0472">Membrane</keyword>
<dbReference type="GO" id="GO:0045259">
    <property type="term" value="C:proton-transporting ATP synthase complex"/>
    <property type="evidence" value="ECO:0007669"/>
    <property type="project" value="UniProtKB-KW"/>
</dbReference>
<evidence type="ECO:0000256" key="6">
    <source>
        <dbReference type="RuleBase" id="RU368038"/>
    </source>
</evidence>
<keyword evidence="6 7" id="KW-0496">Mitochondrion</keyword>
<evidence type="ECO:0000256" key="5">
    <source>
        <dbReference type="ARBA" id="ARBA00023136"/>
    </source>
</evidence>
<evidence type="ECO:0000256" key="4">
    <source>
        <dbReference type="ARBA" id="ARBA00022989"/>
    </source>
</evidence>
<dbReference type="Pfam" id="PF05933">
    <property type="entry name" value="Fun_ATP-synt_8"/>
    <property type="match status" value="1"/>
</dbReference>
<evidence type="ECO:0000256" key="1">
    <source>
        <dbReference type="ARBA" id="ARBA00004167"/>
    </source>
</evidence>
<accession>A0A060REV7</accession>
<gene>
    <name evidence="7" type="primary">atp8</name>
    <name evidence="7" type="ORF">GNLVRS02_ARAD0ZZ00110g</name>
</gene>
<keyword evidence="6" id="KW-0138">CF(0)</keyword>
<dbReference type="GO" id="GO:0005743">
    <property type="term" value="C:mitochondrial inner membrane"/>
    <property type="evidence" value="ECO:0007669"/>
    <property type="project" value="UniProtKB-SubCell"/>
</dbReference>
<sequence>MPQLVPFYYINQLFYGFSTLTILLIVMSLFILPTILYIIVSRLYITKL</sequence>
<keyword evidence="6" id="KW-0813">Transport</keyword>
<evidence type="ECO:0000256" key="3">
    <source>
        <dbReference type="ARBA" id="ARBA00022692"/>
    </source>
</evidence>
<comment type="subunit">
    <text evidence="6">F-type ATPases have 2 components, CF(1) - the catalytic core - and CF(0) - the membrane proton channel.</text>
</comment>
<dbReference type="GO" id="GO:0015986">
    <property type="term" value="P:proton motive force-driven ATP synthesis"/>
    <property type="evidence" value="ECO:0007669"/>
    <property type="project" value="UniProtKB-UniRule"/>
</dbReference>
<reference evidence="7" key="1">
    <citation type="submission" date="2014-02" db="EMBL/GenBank/DDBJ databases">
        <authorList>
            <person name="Genoscope - CEA"/>
        </authorList>
    </citation>
    <scope>NUCLEOTIDE SEQUENCE</scope>
    <source>
        <strain evidence="7">LS3</strain>
    </source>
</reference>
<name>A0A060REV7_BLAAD</name>
<dbReference type="AlphaFoldDB" id="A0A060REV7"/>
<evidence type="ECO:0000256" key="2">
    <source>
        <dbReference type="ARBA" id="ARBA00008892"/>
    </source>
</evidence>
<geneLocation type="mitochondrion" evidence="7"/>
<keyword evidence="6" id="KW-0066">ATP synthesis</keyword>
<dbReference type="InterPro" id="IPR009230">
    <property type="entry name" value="ATP_synth_su8_fun"/>
</dbReference>